<sequence>MARKTAINVRDCVREQVAALTRSEFWQFELDRHKASEGDLVVVNNSYFHRGKASTTKSSKYLGVRIVKEGVAERDPVIVLNPGQLRGDTKKLSEKQLDGKVELSDLRQEIAEERANLGSIIFALVSEIQQDEAVEIEIGGRGSIRAIGYDPRQEGSAEVVGDRLVVNSLDDIDAIWVEASKSLVASGVDPESLSLAFKREHVKLRNMSYAPISLRTFSDISGDTILSNVVRQLEKQRASYGSYLERYLDNPLNDEIRHEILRVAYNFADGAVVFAGLVQGLSDLKPILLWMTIADQVALYTEVSSMPTYMGDGSKVSFESYRKTISDARNQAFHDIFSLGKTFRVRLDGRALSGAEMLLFRSYGDRNSPSLNFNDRKVVELLEGFTRTSEHSVPIGFWEKNVRVMDSVVTLAKSFSYALVQLGL</sequence>
<dbReference type="EMBL" id="SNXZ01000003">
    <property type="protein sequence ID" value="TDP97940.1"/>
    <property type="molecule type" value="Genomic_DNA"/>
</dbReference>
<dbReference type="AlphaFoldDB" id="A0A4R6SDC3"/>
<evidence type="ECO:0000313" key="2">
    <source>
        <dbReference type="Proteomes" id="UP000295444"/>
    </source>
</evidence>
<keyword evidence="2" id="KW-1185">Reference proteome</keyword>
<organism evidence="1 2">
    <name type="scientific">Labedaea rhizosphaerae</name>
    <dbReference type="NCBI Taxonomy" id="598644"/>
    <lineage>
        <taxon>Bacteria</taxon>
        <taxon>Bacillati</taxon>
        <taxon>Actinomycetota</taxon>
        <taxon>Actinomycetes</taxon>
        <taxon>Pseudonocardiales</taxon>
        <taxon>Pseudonocardiaceae</taxon>
        <taxon>Labedaea</taxon>
    </lineage>
</organism>
<proteinExistence type="predicted"/>
<gene>
    <name evidence="1" type="ORF">EV186_103920</name>
</gene>
<dbReference type="RefSeq" id="WP_133851072.1">
    <property type="nucleotide sequence ID" value="NZ_SNXZ01000003.1"/>
</dbReference>
<accession>A0A4R6SDC3</accession>
<comment type="caution">
    <text evidence="1">The sequence shown here is derived from an EMBL/GenBank/DDBJ whole genome shotgun (WGS) entry which is preliminary data.</text>
</comment>
<evidence type="ECO:0000313" key="1">
    <source>
        <dbReference type="EMBL" id="TDP97940.1"/>
    </source>
</evidence>
<name>A0A4R6SDC3_LABRH</name>
<dbReference type="Proteomes" id="UP000295444">
    <property type="component" value="Unassembled WGS sequence"/>
</dbReference>
<dbReference type="OrthoDB" id="1551449at2"/>
<reference evidence="1 2" key="1">
    <citation type="submission" date="2019-03" db="EMBL/GenBank/DDBJ databases">
        <title>Genomic Encyclopedia of Type Strains, Phase IV (KMG-IV): sequencing the most valuable type-strain genomes for metagenomic binning, comparative biology and taxonomic classification.</title>
        <authorList>
            <person name="Goeker M."/>
        </authorList>
    </citation>
    <scope>NUCLEOTIDE SEQUENCE [LARGE SCALE GENOMIC DNA]</scope>
    <source>
        <strain evidence="1 2">DSM 45361</strain>
    </source>
</reference>
<protein>
    <submittedName>
        <fullName evidence="1">Uncharacterized protein</fullName>
    </submittedName>
</protein>